<dbReference type="Gene3D" id="3.40.50.300">
    <property type="entry name" value="P-loop containing nucleotide triphosphate hydrolases"/>
    <property type="match status" value="2"/>
</dbReference>
<dbReference type="SUPFAM" id="SSF52540">
    <property type="entry name" value="P-loop containing nucleoside triphosphate hydrolases"/>
    <property type="match status" value="1"/>
</dbReference>
<dbReference type="InterPro" id="IPR027417">
    <property type="entry name" value="P-loop_NTPase"/>
</dbReference>
<proteinExistence type="predicted"/>
<reference evidence="2 3" key="1">
    <citation type="submission" date="2017-06" db="EMBL/GenBank/DDBJ databases">
        <title>Neisseria chenwenguii sp. nov., isolated from the intestinal contents of Tibetan Plateau Pika in Yushu, Qinghai Province, China.</title>
        <authorList>
            <person name="Zhang G."/>
        </authorList>
    </citation>
    <scope>NUCLEOTIDE SEQUENCE [LARGE SCALE GENOMIC DNA]</scope>
    <source>
        <strain evidence="2 3">10023</strain>
    </source>
</reference>
<dbReference type="Pfam" id="PF05872">
    <property type="entry name" value="HerA_C"/>
    <property type="match status" value="1"/>
</dbReference>
<dbReference type="KEGG" id="nei:BG910_03170"/>
<dbReference type="EMBL" id="CP022278">
    <property type="protein sequence ID" value="ASK26876.1"/>
    <property type="molecule type" value="Genomic_DNA"/>
</dbReference>
<dbReference type="InterPro" id="IPR033186">
    <property type="entry name" value="HerA_C"/>
</dbReference>
<dbReference type="AlphaFoldDB" id="A0A220S0I3"/>
<dbReference type="PANTHER" id="PTHR30121">
    <property type="entry name" value="UNCHARACTERIZED PROTEIN YJGR-RELATED"/>
    <property type="match status" value="1"/>
</dbReference>
<dbReference type="InterPro" id="IPR051162">
    <property type="entry name" value="T4SS_component"/>
</dbReference>
<dbReference type="GO" id="GO:0005524">
    <property type="term" value="F:ATP binding"/>
    <property type="evidence" value="ECO:0007669"/>
    <property type="project" value="UniProtKB-KW"/>
</dbReference>
<keyword evidence="2" id="KW-0067">ATP-binding</keyword>
<gene>
    <name evidence="2" type="ORF">BG910_03170</name>
</gene>
<feature type="region of interest" description="Disordered" evidence="1">
    <location>
        <begin position="433"/>
        <end position="453"/>
    </location>
</feature>
<dbReference type="Proteomes" id="UP000198238">
    <property type="component" value="Chromosome"/>
</dbReference>
<dbReference type="RefSeq" id="WP_089035597.1">
    <property type="nucleotide sequence ID" value="NZ_CP022278.1"/>
</dbReference>
<evidence type="ECO:0000313" key="2">
    <source>
        <dbReference type="EMBL" id="ASK26876.1"/>
    </source>
</evidence>
<name>A0A220S0I3_9NEIS</name>
<evidence type="ECO:0000313" key="3">
    <source>
        <dbReference type="Proteomes" id="UP000198238"/>
    </source>
</evidence>
<protein>
    <submittedName>
        <fullName evidence="2">ATP-binding protein</fullName>
    </submittedName>
</protein>
<dbReference type="OrthoDB" id="9758751at2"/>
<evidence type="ECO:0000256" key="1">
    <source>
        <dbReference type="SAM" id="MobiDB-lite"/>
    </source>
</evidence>
<keyword evidence="3" id="KW-1185">Reference proteome</keyword>
<sequence>MTAFPIARAGGATLEVQGKMANRHGLIAGATGTGKTVTLRRMAEAFSNEGVPVFLVDVKGDLSGICNAGADSGKVGERIAEFELGGGWLQGFPVRFWDVFGETGIPVRVTVSEMGPMLLARLMNLNDTQEGLLNLVFKVADDRGWHILDLKDLRGMLKHVSDNAAEYRTQYGNVSAASVGAIQRQLLTLENEGANRFFGEPALNLQDWMQTEGGKGVINVLNSEKLMRSPRMYSAFLLWMLAELFEMLPEVGDLEKPKFVMFFDEAHLMFDNAATALVEQVEQVVRLIRSKGVGVYFVTQNPLDLPDTILGQLGNRVQHALRAFTPRDQKAVRAAAETFRSNPDINVAEAIAELGVGEALVSFLDEKGMPTPVERALVLPPQSDLTPLAEEARNAKFQSDDLYPTYKDIIDNYSAFEALAEAESRQAAAKETEAAAKEQAKADAAGAKQAEKEAGKPGLLDGFIGGLTGGRKKSGQGLGYNVADSIGSQINRQVTNAISRSIMGVIKNMLK</sequence>
<dbReference type="InterPro" id="IPR003593">
    <property type="entry name" value="AAA+_ATPase"/>
</dbReference>
<accession>A0A220S0I3</accession>
<dbReference type="SMART" id="SM00382">
    <property type="entry name" value="AAA"/>
    <property type="match status" value="1"/>
</dbReference>
<organism evidence="2 3">
    <name type="scientific">Neisseria chenwenguii</name>
    <dbReference type="NCBI Taxonomy" id="1853278"/>
    <lineage>
        <taxon>Bacteria</taxon>
        <taxon>Pseudomonadati</taxon>
        <taxon>Pseudomonadota</taxon>
        <taxon>Betaproteobacteria</taxon>
        <taxon>Neisseriales</taxon>
        <taxon>Neisseriaceae</taxon>
        <taxon>Neisseria</taxon>
    </lineage>
</organism>
<keyword evidence="2" id="KW-0547">Nucleotide-binding</keyword>
<dbReference type="PANTHER" id="PTHR30121:SF6">
    <property type="entry name" value="SLR6007 PROTEIN"/>
    <property type="match status" value="1"/>
</dbReference>